<dbReference type="RefSeq" id="WP_382166091.1">
    <property type="nucleotide sequence ID" value="NZ_JBHTBR010000002.1"/>
</dbReference>
<name>A0ABW2IIF1_9PROT</name>
<accession>A0ABW2IIF1</accession>
<evidence type="ECO:0000313" key="2">
    <source>
        <dbReference type="Proteomes" id="UP001596492"/>
    </source>
</evidence>
<protein>
    <submittedName>
        <fullName evidence="1">Phage major tail protein, TP901-1 family</fullName>
    </submittedName>
</protein>
<proteinExistence type="predicted"/>
<dbReference type="Proteomes" id="UP001596492">
    <property type="component" value="Unassembled WGS sequence"/>
</dbReference>
<dbReference type="PRINTS" id="PR01996">
    <property type="entry name" value="MTP1FAMILY"/>
</dbReference>
<dbReference type="EMBL" id="JBHTBR010000002">
    <property type="protein sequence ID" value="MFC7290886.1"/>
    <property type="molecule type" value="Genomic_DNA"/>
</dbReference>
<dbReference type="InterPro" id="IPR022344">
    <property type="entry name" value="GTA_major-tail"/>
</dbReference>
<gene>
    <name evidence="1" type="ORF">ACFQS8_04615</name>
</gene>
<dbReference type="NCBIfam" id="TIGR02126">
    <property type="entry name" value="phgtail_TP901_1"/>
    <property type="match status" value="1"/>
</dbReference>
<sequence length="140" mass="15246">MTAQKGRDLLVRVRKENTTQSYETLAGLRKREIKFVSAGVVSTTVESVLGWRELLAGAGEKSLDISGEGVFVDSAADTRLSAAFFGRETPDFELFIPDYATLRGPFLISELRYGGTQDGELDFAITLRSAGAISFEMVGE</sequence>
<evidence type="ECO:0000313" key="1">
    <source>
        <dbReference type="EMBL" id="MFC7290886.1"/>
    </source>
</evidence>
<dbReference type="Pfam" id="PF06199">
    <property type="entry name" value="Phage_tail_2"/>
    <property type="match status" value="1"/>
</dbReference>
<dbReference type="InterPro" id="IPR011855">
    <property type="entry name" value="Phgtail_TP901_1"/>
</dbReference>
<organism evidence="1 2">
    <name type="scientific">Hirschia litorea</name>
    <dbReference type="NCBI Taxonomy" id="1199156"/>
    <lineage>
        <taxon>Bacteria</taxon>
        <taxon>Pseudomonadati</taxon>
        <taxon>Pseudomonadota</taxon>
        <taxon>Alphaproteobacteria</taxon>
        <taxon>Hyphomonadales</taxon>
        <taxon>Hyphomonadaceae</taxon>
        <taxon>Hirschia</taxon>
    </lineage>
</organism>
<comment type="caution">
    <text evidence="1">The sequence shown here is derived from an EMBL/GenBank/DDBJ whole genome shotgun (WGS) entry which is preliminary data.</text>
</comment>
<keyword evidence="2" id="KW-1185">Reference proteome</keyword>
<reference evidence="2" key="1">
    <citation type="journal article" date="2019" name="Int. J. Syst. Evol. Microbiol.">
        <title>The Global Catalogue of Microorganisms (GCM) 10K type strain sequencing project: providing services to taxonomists for standard genome sequencing and annotation.</title>
        <authorList>
            <consortium name="The Broad Institute Genomics Platform"/>
            <consortium name="The Broad Institute Genome Sequencing Center for Infectious Disease"/>
            <person name="Wu L."/>
            <person name="Ma J."/>
        </authorList>
    </citation>
    <scope>NUCLEOTIDE SEQUENCE [LARGE SCALE GENOMIC DNA]</scope>
    <source>
        <strain evidence="2">CCUG 51308</strain>
    </source>
</reference>